<feature type="chain" id="PRO_5011509184" evidence="1">
    <location>
        <begin position="26"/>
        <end position="124"/>
    </location>
</feature>
<dbReference type="EMBL" id="FOHE01000007">
    <property type="protein sequence ID" value="SET22158.1"/>
    <property type="molecule type" value="Genomic_DNA"/>
</dbReference>
<sequence length="124" mass="14408">MKKKNVFLIIALGFLFSFLQTPVQAEQTKEKKELIERADKYFSTNLNQLKGKITALEKSKKQTVTFEDIKVLINSYYKDNPMPQEIDESNLSMKDIYPEDVASSKNRRNTLVVNDIMKEKNIIT</sequence>
<feature type="signal peptide" evidence="1">
    <location>
        <begin position="1"/>
        <end position="25"/>
    </location>
</feature>
<keyword evidence="3" id="KW-1185">Reference proteome</keyword>
<dbReference type="RefSeq" id="WP_090869086.1">
    <property type="nucleotide sequence ID" value="NZ_FOHE01000007.1"/>
</dbReference>
<gene>
    <name evidence="2" type="ORF">SAMN05216389_10737</name>
</gene>
<evidence type="ECO:0000313" key="3">
    <source>
        <dbReference type="Proteomes" id="UP000198618"/>
    </source>
</evidence>
<evidence type="ECO:0000256" key="1">
    <source>
        <dbReference type="SAM" id="SignalP"/>
    </source>
</evidence>
<evidence type="ECO:0000313" key="2">
    <source>
        <dbReference type="EMBL" id="SET22158.1"/>
    </source>
</evidence>
<dbReference type="Proteomes" id="UP000198618">
    <property type="component" value="Unassembled WGS sequence"/>
</dbReference>
<name>A0A1I0CRJ4_9BACI</name>
<organism evidence="2 3">
    <name type="scientific">Oceanobacillus limi</name>
    <dbReference type="NCBI Taxonomy" id="930131"/>
    <lineage>
        <taxon>Bacteria</taxon>
        <taxon>Bacillati</taxon>
        <taxon>Bacillota</taxon>
        <taxon>Bacilli</taxon>
        <taxon>Bacillales</taxon>
        <taxon>Bacillaceae</taxon>
        <taxon>Oceanobacillus</taxon>
    </lineage>
</organism>
<proteinExistence type="predicted"/>
<protein>
    <submittedName>
        <fullName evidence="2">Uncharacterized protein</fullName>
    </submittedName>
</protein>
<keyword evidence="1" id="KW-0732">Signal</keyword>
<reference evidence="2 3" key="1">
    <citation type="submission" date="2016-10" db="EMBL/GenBank/DDBJ databases">
        <authorList>
            <person name="de Groot N.N."/>
        </authorList>
    </citation>
    <scope>NUCLEOTIDE SEQUENCE [LARGE SCALE GENOMIC DNA]</scope>
    <source>
        <strain evidence="2 3">IBRC-M 10780</strain>
    </source>
</reference>
<accession>A0A1I0CRJ4</accession>
<dbReference type="AlphaFoldDB" id="A0A1I0CRJ4"/>